<keyword evidence="13" id="KW-1185">Reference proteome</keyword>
<evidence type="ECO:0000256" key="10">
    <source>
        <dbReference type="HAMAP-Rule" id="MF_00179"/>
    </source>
</evidence>
<dbReference type="Proteomes" id="UP000013307">
    <property type="component" value="Chromosome"/>
</dbReference>
<keyword evidence="8 10" id="KW-0342">GTP-binding</keyword>
<keyword evidence="3 10" id="KW-0686">Riboflavin biosynthesis</keyword>
<dbReference type="NCBIfam" id="TIGR00505">
    <property type="entry name" value="ribA"/>
    <property type="match status" value="1"/>
</dbReference>
<reference evidence="12 13" key="1">
    <citation type="journal article" date="2013" name="Genome Announc.">
        <title>Complete Genome Sequence of the Thermophilic and Facultatively Chemolithoautotrophic Sulfate Reducer Archaeoglobus sulfaticallidus Strain PM70-1T.</title>
        <authorList>
            <person name="Stokke R."/>
            <person name="Hocking W.P."/>
            <person name="Steinsbu B.O."/>
            <person name="Steen I.H."/>
        </authorList>
    </citation>
    <scope>NUCLEOTIDE SEQUENCE [LARGE SCALE GENOMIC DNA]</scope>
    <source>
        <strain evidence="12">PM70-1</strain>
    </source>
</reference>
<dbReference type="InterPro" id="IPR032677">
    <property type="entry name" value="GTP_cyclohydro_II"/>
</dbReference>
<dbReference type="HAMAP" id="MF_00179">
    <property type="entry name" value="RibA"/>
    <property type="match status" value="1"/>
</dbReference>
<dbReference type="FunFam" id="3.40.50.10990:FF:000001">
    <property type="entry name" value="Riboflavin biosynthesis protein RibBA"/>
    <property type="match status" value="1"/>
</dbReference>
<dbReference type="GO" id="GO:0005829">
    <property type="term" value="C:cytosol"/>
    <property type="evidence" value="ECO:0007669"/>
    <property type="project" value="TreeGrafter"/>
</dbReference>
<dbReference type="PIRSF" id="PIRSF001259">
    <property type="entry name" value="RibA"/>
    <property type="match status" value="1"/>
</dbReference>
<dbReference type="NCBIfam" id="NF001591">
    <property type="entry name" value="PRK00393.1"/>
    <property type="match status" value="1"/>
</dbReference>
<dbReference type="AlphaFoldDB" id="N0BN28"/>
<dbReference type="Pfam" id="PF00926">
    <property type="entry name" value="DHBP_synthase"/>
    <property type="match status" value="1"/>
</dbReference>
<evidence type="ECO:0000256" key="4">
    <source>
        <dbReference type="ARBA" id="ARBA00022723"/>
    </source>
</evidence>
<dbReference type="Gene3D" id="3.40.50.10990">
    <property type="entry name" value="GTP cyclohydrolase II"/>
    <property type="match status" value="1"/>
</dbReference>
<accession>N0BN28</accession>
<dbReference type="EMBL" id="CP005290">
    <property type="protein sequence ID" value="AGK62001.1"/>
    <property type="molecule type" value="Genomic_DNA"/>
</dbReference>
<dbReference type="PANTHER" id="PTHR21327:SF18">
    <property type="entry name" value="3,4-DIHYDROXY-2-BUTANONE 4-PHOSPHATE SYNTHASE"/>
    <property type="match status" value="1"/>
</dbReference>
<feature type="binding site" evidence="10">
    <location>
        <begin position="223"/>
        <end position="227"/>
    </location>
    <ligand>
        <name>GTP</name>
        <dbReference type="ChEBI" id="CHEBI:37565"/>
    </ligand>
</feature>
<dbReference type="CDD" id="cd00641">
    <property type="entry name" value="GTP_cyclohydro2"/>
    <property type="match status" value="1"/>
</dbReference>
<dbReference type="InterPro" id="IPR036144">
    <property type="entry name" value="RibA-like_sf"/>
</dbReference>
<comment type="cofactor">
    <cofactor evidence="10">
        <name>Zn(2+)</name>
        <dbReference type="ChEBI" id="CHEBI:29105"/>
    </cofactor>
    <text evidence="10">Binds 1 zinc ion per subunit.</text>
</comment>
<evidence type="ECO:0000256" key="7">
    <source>
        <dbReference type="ARBA" id="ARBA00022833"/>
    </source>
</evidence>
<dbReference type="GeneID" id="15393672"/>
<dbReference type="GO" id="GO:0009231">
    <property type="term" value="P:riboflavin biosynthetic process"/>
    <property type="evidence" value="ECO:0007669"/>
    <property type="project" value="UniProtKB-UniRule"/>
</dbReference>
<dbReference type="InterPro" id="IPR017945">
    <property type="entry name" value="DHBP_synth_RibB-like_a/b_dom"/>
</dbReference>
<evidence type="ECO:0000313" key="13">
    <source>
        <dbReference type="Proteomes" id="UP000013307"/>
    </source>
</evidence>
<evidence type="ECO:0000256" key="3">
    <source>
        <dbReference type="ARBA" id="ARBA00022619"/>
    </source>
</evidence>
<dbReference type="GO" id="GO:0008686">
    <property type="term" value="F:3,4-dihydroxy-2-butanone-4-phosphate synthase activity"/>
    <property type="evidence" value="ECO:0007669"/>
    <property type="project" value="InterPro"/>
</dbReference>
<dbReference type="EC" id="3.5.4.25" evidence="10"/>
<feature type="binding site" evidence="10">
    <location>
        <position position="241"/>
    </location>
    <ligand>
        <name>Zn(2+)</name>
        <dbReference type="ChEBI" id="CHEBI:29105"/>
        <note>catalytic</note>
    </ligand>
</feature>
<evidence type="ECO:0000256" key="5">
    <source>
        <dbReference type="ARBA" id="ARBA00022741"/>
    </source>
</evidence>
<dbReference type="GO" id="GO:0005525">
    <property type="term" value="F:GTP binding"/>
    <property type="evidence" value="ECO:0007669"/>
    <property type="project" value="UniProtKB-KW"/>
</dbReference>
<feature type="binding site" evidence="10">
    <location>
        <position position="228"/>
    </location>
    <ligand>
        <name>Zn(2+)</name>
        <dbReference type="ChEBI" id="CHEBI:29105"/>
        <note>catalytic</note>
    </ligand>
</feature>
<comment type="pathway">
    <text evidence="1 10">Cofactor biosynthesis; riboflavin biosynthesis; 5-amino-6-(D-ribitylamino)uracil from GTP: step 1/4.</text>
</comment>
<name>N0BN28_9EURY</name>
<evidence type="ECO:0000256" key="1">
    <source>
        <dbReference type="ARBA" id="ARBA00004853"/>
    </source>
</evidence>
<evidence type="ECO:0000313" key="12">
    <source>
        <dbReference type="EMBL" id="AGK62001.1"/>
    </source>
</evidence>
<dbReference type="GO" id="GO:0003935">
    <property type="term" value="F:GTP cyclohydrolase II activity"/>
    <property type="evidence" value="ECO:0007669"/>
    <property type="project" value="UniProtKB-UniRule"/>
</dbReference>
<dbReference type="Pfam" id="PF00925">
    <property type="entry name" value="GTP_cyclohydro2"/>
    <property type="match status" value="1"/>
</dbReference>
<feature type="binding site" evidence="10">
    <location>
        <position position="239"/>
    </location>
    <ligand>
        <name>Zn(2+)</name>
        <dbReference type="ChEBI" id="CHEBI:29105"/>
        <note>catalytic</note>
    </ligand>
</feature>
<dbReference type="GO" id="GO:0008270">
    <property type="term" value="F:zinc ion binding"/>
    <property type="evidence" value="ECO:0007669"/>
    <property type="project" value="UniProtKB-UniRule"/>
</dbReference>
<feature type="domain" description="GTP cyclohydrolase II" evidence="11">
    <location>
        <begin position="180"/>
        <end position="341"/>
    </location>
</feature>
<dbReference type="RefSeq" id="WP_015591597.1">
    <property type="nucleotide sequence ID" value="NC_021169.1"/>
</dbReference>
<organism evidence="12 13">
    <name type="scientific">Archaeoglobus sulfaticallidus PM70-1</name>
    <dbReference type="NCBI Taxonomy" id="387631"/>
    <lineage>
        <taxon>Archaea</taxon>
        <taxon>Methanobacteriati</taxon>
        <taxon>Methanobacteriota</taxon>
        <taxon>Archaeoglobi</taxon>
        <taxon>Archaeoglobales</taxon>
        <taxon>Archaeoglobaceae</taxon>
        <taxon>Archaeoglobus</taxon>
    </lineage>
</organism>
<feature type="active site" description="Proton acceptor" evidence="10">
    <location>
        <position position="301"/>
    </location>
</feature>
<dbReference type="eggNOG" id="arCOG01321">
    <property type="taxonomic scope" value="Archaea"/>
</dbReference>
<feature type="active site" description="Nucleophile" evidence="10">
    <location>
        <position position="303"/>
    </location>
</feature>
<feature type="binding site" evidence="10">
    <location>
        <position position="289"/>
    </location>
    <ligand>
        <name>GTP</name>
        <dbReference type="ChEBI" id="CHEBI:37565"/>
    </ligand>
</feature>
<dbReference type="HOGENOM" id="CLU_020273_1_2_2"/>
<gene>
    <name evidence="10" type="primary">ribA</name>
    <name evidence="12" type="ORF">Asulf_02037</name>
</gene>
<evidence type="ECO:0000259" key="11">
    <source>
        <dbReference type="Pfam" id="PF00925"/>
    </source>
</evidence>
<dbReference type="InterPro" id="IPR000422">
    <property type="entry name" value="DHBP_synthase_RibB"/>
</dbReference>
<protein>
    <recommendedName>
        <fullName evidence="10">GTP cyclohydrolase-2</fullName>
        <ecNumber evidence="10">3.5.4.25</ecNumber>
    </recommendedName>
    <alternativeName>
        <fullName evidence="10">GTP cyclohydrolase II</fullName>
    </alternativeName>
</protein>
<keyword evidence="4 10" id="KW-0479">Metal-binding</keyword>
<proteinExistence type="inferred from homology"/>
<dbReference type="STRING" id="387631.Asulf_02037"/>
<evidence type="ECO:0000256" key="9">
    <source>
        <dbReference type="ARBA" id="ARBA00049295"/>
    </source>
</evidence>
<dbReference type="KEGG" id="ast:Asulf_02037"/>
<dbReference type="Gene3D" id="3.90.870.10">
    <property type="entry name" value="DHBP synthase"/>
    <property type="match status" value="1"/>
</dbReference>
<evidence type="ECO:0000256" key="2">
    <source>
        <dbReference type="ARBA" id="ARBA00005520"/>
    </source>
</evidence>
<keyword evidence="7 10" id="KW-0862">Zinc</keyword>
<keyword evidence="6 10" id="KW-0378">Hydrolase</keyword>
<dbReference type="InterPro" id="IPR000926">
    <property type="entry name" value="RibA"/>
</dbReference>
<evidence type="ECO:0000256" key="6">
    <source>
        <dbReference type="ARBA" id="ARBA00022801"/>
    </source>
</evidence>
<sequence>MQPKPCVVVDKNKAVVSHPAEIVTSKEIAFMMKNCDELRVALPWETISQLGLNKFKFFGENSIPIDFKTNGSSAEEKAEFIRNLVKNKVSREEIIYPGRIFIEVAKKEGVLDKPAFAEACLDIARMDGYIPASVFSYLMTPDGKLANEKYARKFAEEHGLRLFSIQELIFTRLKNEKLVERVVTATLPTKFYGTFKAVGYKTPIGEIVALVKGNVTEGEVMVRIHSECLTGDVFHSLRCDCGDQLENALKRIDSAGKGVLIYMRGHEGRGIGLINKLMAYKLQEEGKDTVEANLELGFPPDMRSYGISAQILMDLGVKKILLMTNNPLKIEELRKYGFEVKRMEIEVEPCRENLDYLKAKKEKMGHMICRVNI</sequence>
<dbReference type="PANTHER" id="PTHR21327">
    <property type="entry name" value="GTP CYCLOHYDROLASE II-RELATED"/>
    <property type="match status" value="1"/>
</dbReference>
<feature type="binding site" evidence="10">
    <location>
        <position position="329"/>
    </location>
    <ligand>
        <name>GTP</name>
        <dbReference type="ChEBI" id="CHEBI:37565"/>
    </ligand>
</feature>
<feature type="binding site" evidence="10">
    <location>
        <begin position="267"/>
        <end position="269"/>
    </location>
    <ligand>
        <name>GTP</name>
        <dbReference type="ChEBI" id="CHEBI:37565"/>
    </ligand>
</feature>
<dbReference type="UniPathway" id="UPA00275">
    <property type="reaction ID" value="UER00400"/>
</dbReference>
<comment type="catalytic activity">
    <reaction evidence="9 10">
        <text>GTP + 4 H2O = 2,5-diamino-6-hydroxy-4-(5-phosphoribosylamino)-pyrimidine + formate + 2 phosphate + 3 H(+)</text>
        <dbReference type="Rhea" id="RHEA:23704"/>
        <dbReference type="ChEBI" id="CHEBI:15377"/>
        <dbReference type="ChEBI" id="CHEBI:15378"/>
        <dbReference type="ChEBI" id="CHEBI:15740"/>
        <dbReference type="ChEBI" id="CHEBI:37565"/>
        <dbReference type="ChEBI" id="CHEBI:43474"/>
        <dbReference type="ChEBI" id="CHEBI:58614"/>
        <dbReference type="EC" id="3.5.4.25"/>
    </reaction>
</comment>
<comment type="similarity">
    <text evidence="2">In the N-terminal section; belongs to the DHBP synthase family.</text>
</comment>
<keyword evidence="5 10" id="KW-0547">Nucleotide-binding</keyword>
<dbReference type="SUPFAM" id="SSF55821">
    <property type="entry name" value="YrdC/RibB"/>
    <property type="match status" value="1"/>
</dbReference>
<dbReference type="OrthoDB" id="25735at2157"/>
<feature type="binding site" evidence="10">
    <location>
        <position position="324"/>
    </location>
    <ligand>
        <name>GTP</name>
        <dbReference type="ChEBI" id="CHEBI:37565"/>
    </ligand>
</feature>
<feature type="binding site" evidence="10">
    <location>
        <position position="244"/>
    </location>
    <ligand>
        <name>GTP</name>
        <dbReference type="ChEBI" id="CHEBI:37565"/>
    </ligand>
</feature>
<comment type="similarity">
    <text evidence="10">Belongs to the GTP cyclohydrolase II family.</text>
</comment>
<evidence type="ECO:0000256" key="8">
    <source>
        <dbReference type="ARBA" id="ARBA00023134"/>
    </source>
</evidence>
<comment type="function">
    <text evidence="10">Catalyzes the conversion of GTP to 2,5-diamino-6-ribosylamino-4(3H)-pyrimidinone 5'-phosphate (DARP), formate and pyrophosphate.</text>
</comment>
<dbReference type="SUPFAM" id="SSF142695">
    <property type="entry name" value="RibA-like"/>
    <property type="match status" value="1"/>
</dbReference>